<protein>
    <submittedName>
        <fullName evidence="6">DENN domain containing 1A</fullName>
    </submittedName>
</protein>
<dbReference type="PANTHER" id="PTHR13196">
    <property type="entry name" value="DENN DOMAIN-CONTAINING"/>
    <property type="match status" value="1"/>
</dbReference>
<dbReference type="SMART" id="SM00801">
    <property type="entry name" value="dDENN"/>
    <property type="match status" value="1"/>
</dbReference>
<sequence>MFHLSPSNFVHGLMYFIIPFFVPQETLKTVSKFCFPFSMDSLSVNQVGQNFTFVLTDIESKQRFGFCRLSSGAHTCYCILSYLPWFEVFYKLLNILADYTVKGQVRNDTRRILTLDFFTSVRNSLASLFISQYMHVRSSRNLTEYFVAVDVNNMLHLYASMLYERRILICCSKLSTLTACVHGSAAMLFPMHWQHVYIPVLPQHLLDYCCAPMPYLIGVHSSLMEKVRGMALDDVVVLNVDTNMLESPYDDLQSLPNDVVSALKSRLKKVSATTGDCVARAFLKSQAALFGSYRSALQIEPEERITFNEETFLNHRSSAMRQFLQNAIQLQFFKQFIDGRLDLLNSGEGFSDIFEEEINMSEYAGQYSLEYYLCSKGGGAIFNTVKTKANPAMKTVYKFAKDHAKMRIREVKSRLKQKVLICFPAMNHLGVLIMNYNDGFPNLSFLTLWSSSHSMQHLSFFSFSAIATFTFVYLFSCRPQPYHTLKEVELIESHDTGFGPPESHTAPPSPVNEKFSNLNLLGDFFGCLDEPDSQPVALAKSLEDLRTSKDSDELQPKFTYQRMDVNVGDNSRTFPGLKLSNSYNKLWSTGHEKTPLPGPSTCNRPPSVQLPVHTVTHSPGLDSSSTCPEPLDLSSLGSITIPRPQGRKTPELGSVLTPPTAQSCSKPAGTGEGRTISGGEEFRQALSMSTDGDLLKTPKSTKEGIDLISLLDPLKDSAQTSSTAPTDGTDSSVSSSYKPVLQPGSYPQGLPSFPKYPNLSLNPFTQSLQNPSLQMHYSPIISGNPFNTVSRPPPGPYMPAPTQQQSFTTLPGLYRQHSPGSSTAPPSYSLLQSAFPSSVTSLPHSSASNHTFSTAINALGKPLNVEQDSQKPQDPFGDLLSLARPASSQKQKVEDLRRKWETFD</sequence>
<proteinExistence type="predicted"/>
<dbReference type="Gene3D" id="3.30.450.200">
    <property type="match status" value="1"/>
</dbReference>
<dbReference type="PROSITE" id="PS50211">
    <property type="entry name" value="DENN"/>
    <property type="match status" value="1"/>
</dbReference>
<dbReference type="GeneTree" id="ENSGT00940000156261"/>
<evidence type="ECO:0000256" key="1">
    <source>
        <dbReference type="ARBA" id="ARBA00004132"/>
    </source>
</evidence>
<evidence type="ECO:0000256" key="4">
    <source>
        <dbReference type="SAM" id="MobiDB-lite"/>
    </source>
</evidence>
<feature type="compositionally biased region" description="Polar residues" evidence="4">
    <location>
        <begin position="717"/>
        <end position="737"/>
    </location>
</feature>
<evidence type="ECO:0000313" key="7">
    <source>
        <dbReference type="Proteomes" id="UP000005207"/>
    </source>
</evidence>
<evidence type="ECO:0000256" key="3">
    <source>
        <dbReference type="ARBA" id="ARBA00023329"/>
    </source>
</evidence>
<dbReference type="Proteomes" id="UP000005207">
    <property type="component" value="Linkage group LG7"/>
</dbReference>
<dbReference type="Pfam" id="PF03455">
    <property type="entry name" value="dDENN"/>
    <property type="match status" value="1"/>
</dbReference>
<dbReference type="FunFam" id="3.30.450.200:FF:000003">
    <property type="entry name" value="DENN domain containing 1A"/>
    <property type="match status" value="1"/>
</dbReference>
<dbReference type="SMART" id="SM00800">
    <property type="entry name" value="uDENN"/>
    <property type="match status" value="1"/>
</dbReference>
<dbReference type="InterPro" id="IPR037516">
    <property type="entry name" value="Tripartite_DENN"/>
</dbReference>
<dbReference type="Gene3D" id="6.10.140.1000">
    <property type="match status" value="1"/>
</dbReference>
<comment type="subcellular location">
    <subcellularLocation>
        <location evidence="1">Cytoplasmic vesicle</location>
        <location evidence="1">Clathrin-coated vesicle</location>
    </subcellularLocation>
</comment>
<organism evidence="6 7">
    <name type="scientific">Oreochromis niloticus</name>
    <name type="common">Nile tilapia</name>
    <name type="synonym">Tilapia nilotica</name>
    <dbReference type="NCBI Taxonomy" id="8128"/>
    <lineage>
        <taxon>Eukaryota</taxon>
        <taxon>Metazoa</taxon>
        <taxon>Chordata</taxon>
        <taxon>Craniata</taxon>
        <taxon>Vertebrata</taxon>
        <taxon>Euteleostomi</taxon>
        <taxon>Actinopterygii</taxon>
        <taxon>Neopterygii</taxon>
        <taxon>Teleostei</taxon>
        <taxon>Neoteleostei</taxon>
        <taxon>Acanthomorphata</taxon>
        <taxon>Ovalentaria</taxon>
        <taxon>Cichlomorphae</taxon>
        <taxon>Cichliformes</taxon>
        <taxon>Cichlidae</taxon>
        <taxon>African cichlids</taxon>
        <taxon>Pseudocrenilabrinae</taxon>
        <taxon>Oreochromini</taxon>
        <taxon>Oreochromis</taxon>
    </lineage>
</organism>
<dbReference type="InterPro" id="IPR001194">
    <property type="entry name" value="cDENN_dom"/>
</dbReference>
<dbReference type="SMART" id="SM00799">
    <property type="entry name" value="DENN"/>
    <property type="match status" value="1"/>
</dbReference>
<accession>A0A669ECP4</accession>
<dbReference type="GO" id="GO:0006897">
    <property type="term" value="P:endocytosis"/>
    <property type="evidence" value="ECO:0007669"/>
    <property type="project" value="TreeGrafter"/>
</dbReference>
<keyword evidence="2" id="KW-0344">Guanine-nucleotide releasing factor</keyword>
<dbReference type="GO" id="GO:0030136">
    <property type="term" value="C:clathrin-coated vesicle"/>
    <property type="evidence" value="ECO:0007669"/>
    <property type="project" value="UniProtKB-SubCell"/>
</dbReference>
<feature type="region of interest" description="Disordered" evidence="4">
    <location>
        <begin position="717"/>
        <end position="752"/>
    </location>
</feature>
<reference evidence="6" key="3">
    <citation type="submission" date="2025-09" db="UniProtKB">
        <authorList>
            <consortium name="Ensembl"/>
        </authorList>
    </citation>
    <scope>IDENTIFICATION</scope>
</reference>
<keyword evidence="7" id="KW-1185">Reference proteome</keyword>
<gene>
    <name evidence="6" type="primary">DENND1A</name>
    <name evidence="6" type="synonym">dennd1a</name>
</gene>
<dbReference type="Gene3D" id="3.40.50.11500">
    <property type="match status" value="1"/>
</dbReference>
<dbReference type="Pfam" id="PF03456">
    <property type="entry name" value="uDENN"/>
    <property type="match status" value="1"/>
</dbReference>
<dbReference type="GO" id="GO:1901981">
    <property type="term" value="F:phosphatidylinositol phosphate binding"/>
    <property type="evidence" value="ECO:0007669"/>
    <property type="project" value="TreeGrafter"/>
</dbReference>
<dbReference type="FunFam" id="3.40.50.11500:FF:000001">
    <property type="entry name" value="Putative DENN domain-containing protein 1A"/>
    <property type="match status" value="1"/>
</dbReference>
<feature type="domain" description="UDENN" evidence="5">
    <location>
        <begin position="1"/>
        <end position="347"/>
    </location>
</feature>
<name>A0A669ECP4_ORENI</name>
<dbReference type="GO" id="GO:0005829">
    <property type="term" value="C:cytosol"/>
    <property type="evidence" value="ECO:0007669"/>
    <property type="project" value="TreeGrafter"/>
</dbReference>
<reference evidence="7" key="1">
    <citation type="submission" date="2012-01" db="EMBL/GenBank/DDBJ databases">
        <title>The Genome Sequence of Oreochromis niloticus (Nile Tilapia).</title>
        <authorList>
            <consortium name="Broad Institute Genome Assembly Team"/>
            <consortium name="Broad Institute Sequencing Platform"/>
            <person name="Di Palma F."/>
            <person name="Johnson J."/>
            <person name="Lander E.S."/>
            <person name="Lindblad-Toh K."/>
        </authorList>
    </citation>
    <scope>NUCLEOTIDE SEQUENCE [LARGE SCALE GENOMIC DNA]</scope>
</reference>
<dbReference type="InterPro" id="IPR005113">
    <property type="entry name" value="uDENN_dom"/>
</dbReference>
<reference evidence="6" key="2">
    <citation type="submission" date="2025-08" db="UniProtKB">
        <authorList>
            <consortium name="Ensembl"/>
        </authorList>
    </citation>
    <scope>IDENTIFICATION</scope>
</reference>
<feature type="region of interest" description="Disordered" evidence="4">
    <location>
        <begin position="865"/>
        <end position="904"/>
    </location>
</feature>
<dbReference type="InterPro" id="IPR043153">
    <property type="entry name" value="DENN_C"/>
</dbReference>
<evidence type="ECO:0000259" key="5">
    <source>
        <dbReference type="PROSITE" id="PS50211"/>
    </source>
</evidence>
<dbReference type="AlphaFoldDB" id="A0A669ECP4"/>
<dbReference type="GO" id="GO:0032456">
    <property type="term" value="P:endocytic recycling"/>
    <property type="evidence" value="ECO:0007669"/>
    <property type="project" value="TreeGrafter"/>
</dbReference>
<keyword evidence="3" id="KW-0968">Cytoplasmic vesicle</keyword>
<dbReference type="PANTHER" id="PTHR13196:SF22">
    <property type="entry name" value="DENN DOMAIN-CONTAINING PROTEIN 1A"/>
    <property type="match status" value="1"/>
</dbReference>
<dbReference type="Pfam" id="PF02141">
    <property type="entry name" value="DENN"/>
    <property type="match status" value="1"/>
</dbReference>
<dbReference type="InterPro" id="IPR040032">
    <property type="entry name" value="DENND1A/B/C"/>
</dbReference>
<feature type="compositionally biased region" description="Basic and acidic residues" evidence="4">
    <location>
        <begin position="891"/>
        <end position="904"/>
    </location>
</feature>
<dbReference type="Ensembl" id="ENSONIT00000052658.1">
    <property type="protein sequence ID" value="ENSONIP00000068807.1"/>
    <property type="gene ID" value="ENSONIG00000011555.2"/>
</dbReference>
<evidence type="ECO:0000313" key="6">
    <source>
        <dbReference type="Ensembl" id="ENSONIP00000068807.1"/>
    </source>
</evidence>
<evidence type="ECO:0000256" key="2">
    <source>
        <dbReference type="ARBA" id="ARBA00022658"/>
    </source>
</evidence>
<dbReference type="InterPro" id="IPR005112">
    <property type="entry name" value="dDENN_dom"/>
</dbReference>
<feature type="region of interest" description="Disordered" evidence="4">
    <location>
        <begin position="639"/>
        <end position="677"/>
    </location>
</feature>
<dbReference type="GO" id="GO:0005085">
    <property type="term" value="F:guanyl-nucleotide exchange factor activity"/>
    <property type="evidence" value="ECO:0007669"/>
    <property type="project" value="UniProtKB-KW"/>
</dbReference>